<feature type="repeat" description="WD" evidence="4">
    <location>
        <begin position="1098"/>
        <end position="1121"/>
    </location>
</feature>
<dbReference type="PROSITE" id="PS50297">
    <property type="entry name" value="ANK_REP_REGION"/>
    <property type="match status" value="3"/>
</dbReference>
<dbReference type="SUPFAM" id="SSF50978">
    <property type="entry name" value="WD40 repeat-like"/>
    <property type="match status" value="1"/>
</dbReference>
<reference evidence="8" key="2">
    <citation type="submission" date="2023-05" db="EMBL/GenBank/DDBJ databases">
        <authorList>
            <consortium name="Lawrence Berkeley National Laboratory"/>
            <person name="Steindorff A."/>
            <person name="Hensen N."/>
            <person name="Bonometti L."/>
            <person name="Westerberg I."/>
            <person name="Brannstrom I.O."/>
            <person name="Guillou S."/>
            <person name="Cros-Aarteil S."/>
            <person name="Calhoun S."/>
            <person name="Haridas S."/>
            <person name="Kuo A."/>
            <person name="Mondo S."/>
            <person name="Pangilinan J."/>
            <person name="Riley R."/>
            <person name="Labutti K."/>
            <person name="Andreopoulos B."/>
            <person name="Lipzen A."/>
            <person name="Chen C."/>
            <person name="Yanf M."/>
            <person name="Daum C."/>
            <person name="Ng V."/>
            <person name="Clum A."/>
            <person name="Ohm R."/>
            <person name="Martin F."/>
            <person name="Silar P."/>
            <person name="Natvig D."/>
            <person name="Lalanne C."/>
            <person name="Gautier V."/>
            <person name="Ament-Velasquez S.L."/>
            <person name="Kruys A."/>
            <person name="Hutchinson M.I."/>
            <person name="Powell A.J."/>
            <person name="Barry K."/>
            <person name="Miller A.N."/>
            <person name="Grigoriev I.V."/>
            <person name="Debuchy R."/>
            <person name="Gladieux P."/>
            <person name="Thoren M.H."/>
            <person name="Johannesson H."/>
        </authorList>
    </citation>
    <scope>NUCLEOTIDE SEQUENCE</scope>
    <source>
        <strain evidence="8">PSN243</strain>
    </source>
</reference>
<feature type="domain" description="Heterokaryon incompatibility" evidence="6">
    <location>
        <begin position="22"/>
        <end position="112"/>
    </location>
</feature>
<evidence type="ECO:0000256" key="1">
    <source>
        <dbReference type="ARBA" id="ARBA00022574"/>
    </source>
</evidence>
<reference evidence="8" key="1">
    <citation type="journal article" date="2023" name="Mol. Phylogenet. Evol.">
        <title>Genome-scale phylogeny and comparative genomics of the fungal order Sordariales.</title>
        <authorList>
            <person name="Hensen N."/>
            <person name="Bonometti L."/>
            <person name="Westerberg I."/>
            <person name="Brannstrom I.O."/>
            <person name="Guillou S."/>
            <person name="Cros-Aarteil S."/>
            <person name="Calhoun S."/>
            <person name="Haridas S."/>
            <person name="Kuo A."/>
            <person name="Mondo S."/>
            <person name="Pangilinan J."/>
            <person name="Riley R."/>
            <person name="LaButti K."/>
            <person name="Andreopoulos B."/>
            <person name="Lipzen A."/>
            <person name="Chen C."/>
            <person name="Yan M."/>
            <person name="Daum C."/>
            <person name="Ng V."/>
            <person name="Clum A."/>
            <person name="Steindorff A."/>
            <person name="Ohm R.A."/>
            <person name="Martin F."/>
            <person name="Silar P."/>
            <person name="Natvig D.O."/>
            <person name="Lalanne C."/>
            <person name="Gautier V."/>
            <person name="Ament-Velasquez S.L."/>
            <person name="Kruys A."/>
            <person name="Hutchinson M.I."/>
            <person name="Powell A.J."/>
            <person name="Barry K."/>
            <person name="Miller A.N."/>
            <person name="Grigoriev I.V."/>
            <person name="Debuchy R."/>
            <person name="Gladieux P."/>
            <person name="Hiltunen Thoren M."/>
            <person name="Johannesson H."/>
        </authorList>
    </citation>
    <scope>NUCLEOTIDE SEQUENCE</scope>
    <source>
        <strain evidence="8">PSN243</strain>
    </source>
</reference>
<dbReference type="PANTHER" id="PTHR10622:SF10">
    <property type="entry name" value="HET DOMAIN-CONTAINING PROTEIN"/>
    <property type="match status" value="1"/>
</dbReference>
<keyword evidence="3" id="KW-0040">ANK repeat</keyword>
<dbReference type="Pfam" id="PF12796">
    <property type="entry name" value="Ank_2"/>
    <property type="match status" value="1"/>
</dbReference>
<dbReference type="SUPFAM" id="SSF48403">
    <property type="entry name" value="Ankyrin repeat"/>
    <property type="match status" value="1"/>
</dbReference>
<dbReference type="PROSITE" id="PS50088">
    <property type="entry name" value="ANK_REPEAT"/>
    <property type="match status" value="4"/>
</dbReference>
<dbReference type="SMART" id="SM00320">
    <property type="entry name" value="WD40"/>
    <property type="match status" value="7"/>
</dbReference>
<evidence type="ECO:0000313" key="9">
    <source>
        <dbReference type="Proteomes" id="UP001321760"/>
    </source>
</evidence>
<dbReference type="Proteomes" id="UP001321760">
    <property type="component" value="Unassembled WGS sequence"/>
</dbReference>
<evidence type="ECO:0000259" key="6">
    <source>
        <dbReference type="Pfam" id="PF06985"/>
    </source>
</evidence>
<dbReference type="PRINTS" id="PR00320">
    <property type="entry name" value="GPROTEINBRPT"/>
</dbReference>
<feature type="repeat" description="WD" evidence="4">
    <location>
        <begin position="1044"/>
        <end position="1077"/>
    </location>
</feature>
<feature type="coiled-coil region" evidence="5">
    <location>
        <begin position="552"/>
        <end position="635"/>
    </location>
</feature>
<feature type="repeat" description="ANK" evidence="3">
    <location>
        <begin position="662"/>
        <end position="694"/>
    </location>
</feature>
<organism evidence="8 9">
    <name type="scientific">Podospora aff. communis PSN243</name>
    <dbReference type="NCBI Taxonomy" id="3040156"/>
    <lineage>
        <taxon>Eukaryota</taxon>
        <taxon>Fungi</taxon>
        <taxon>Dikarya</taxon>
        <taxon>Ascomycota</taxon>
        <taxon>Pezizomycotina</taxon>
        <taxon>Sordariomycetes</taxon>
        <taxon>Sordariomycetidae</taxon>
        <taxon>Sordariales</taxon>
        <taxon>Podosporaceae</taxon>
        <taxon>Podospora</taxon>
    </lineage>
</organism>
<evidence type="ECO:0000256" key="4">
    <source>
        <dbReference type="PROSITE-ProRule" id="PRU00221"/>
    </source>
</evidence>
<dbReference type="PANTHER" id="PTHR10622">
    <property type="entry name" value="HET DOMAIN-CONTAINING PROTEIN"/>
    <property type="match status" value="1"/>
</dbReference>
<name>A0AAV9GNI5_9PEZI</name>
<dbReference type="InterPro" id="IPR036322">
    <property type="entry name" value="WD40_repeat_dom_sf"/>
</dbReference>
<feature type="repeat" description="ANK" evidence="3">
    <location>
        <begin position="695"/>
        <end position="720"/>
    </location>
</feature>
<dbReference type="PRINTS" id="PR01415">
    <property type="entry name" value="ANKYRIN"/>
</dbReference>
<feature type="repeat" description="ANK" evidence="3">
    <location>
        <begin position="730"/>
        <end position="763"/>
    </location>
</feature>
<feature type="repeat" description="WD" evidence="4">
    <location>
        <begin position="830"/>
        <end position="871"/>
    </location>
</feature>
<feature type="repeat" description="WD" evidence="4">
    <location>
        <begin position="914"/>
        <end position="955"/>
    </location>
</feature>
<dbReference type="Gene3D" id="1.25.40.20">
    <property type="entry name" value="Ankyrin repeat-containing domain"/>
    <property type="match status" value="1"/>
</dbReference>
<dbReference type="InterPro" id="IPR058525">
    <property type="entry name" value="DUF8212"/>
</dbReference>
<dbReference type="Pfam" id="PF06985">
    <property type="entry name" value="HET"/>
    <property type="match status" value="1"/>
</dbReference>
<dbReference type="AlphaFoldDB" id="A0AAV9GNI5"/>
<dbReference type="PROSITE" id="PS00678">
    <property type="entry name" value="WD_REPEATS_1"/>
    <property type="match status" value="2"/>
</dbReference>
<dbReference type="InterPro" id="IPR001680">
    <property type="entry name" value="WD40_rpt"/>
</dbReference>
<proteinExistence type="predicted"/>
<feature type="domain" description="DUF8212" evidence="7">
    <location>
        <begin position="232"/>
        <end position="284"/>
    </location>
</feature>
<keyword evidence="2" id="KW-0677">Repeat</keyword>
<dbReference type="Pfam" id="PF26640">
    <property type="entry name" value="DUF8212"/>
    <property type="match status" value="1"/>
</dbReference>
<protein>
    <recommendedName>
        <fullName evidence="10">Vegetative incompatibility protein HET-E-1</fullName>
    </recommendedName>
</protein>
<dbReference type="InterPro" id="IPR019775">
    <property type="entry name" value="WD40_repeat_CS"/>
</dbReference>
<evidence type="ECO:0000256" key="5">
    <source>
        <dbReference type="SAM" id="Coils"/>
    </source>
</evidence>
<sequence length="1121" mass="125323">MRLINVKTLKLETFGDENVPPYVILSHTWGPDSEEISFQEIESGNIDKPGLGIVKLRGSCRQAQKDNHNYIWNDTCCIDKTNSVELNEAINSMFRWYSKAAICYAYLSDVPNKNNQDPAENDSRFRRSRWFERGWTLQELLAPQNLVFYSMDWEPLGAKSTPALCAVVESVTGIPSVYLKSLGLFDLRSASVAQRMAWAARRQTRRSEDMAYSLLGIFDISMAMIYGEGGEQAFRRLQIEIMNKTSDHSILAWGLGRNTDTVHDIGNTSTWSTLATSPADFAHSGHIVRQFPGGLPSASPDSIGITSGSLQIRIPVVTLESGEVFGLLNCGPEHRDGQAVAIPLKKATVDSPNEYIRPRHRVSALLPRSDAGPTFIHIKNDTRDEMVLKWCFEYDEDEFSRMSLDLIDVFPRPYWDREKAVIMSSLRLDDDDAPLILARFRYRSPMSPSPDFLTILEFNRQGTYMEAQNHLAICSRDTTTDDLCANLQVLALRALGRKSATNGLLSLRVTLERGIGQSSIFRIKPEEIHQFPPGDTVDVTRELTRSSLALDITRALEIKRQAESEINRLSEQIQTRAIDVRKVKLDLDVMNIRIQELEQQREPLLRIYSQMDAQLEELKLEESGAKTRARRADAQQLSALREWDALHGVSHDPDSWQEKIEDGWTPLIWASFCGDYGIVQQMLKEGADAGCARSDGSTPLMAAAVSGNVEIVRLLLGTGVCDVNARIHQTGWTALGLAVKYGHYDTVSALLESPEVDIDARNTDGQTALMTSALNGDEHIVRMLLEKGADTNIRDNSNFSARRYAIITNHQNIAELLPDATPHYTLRSTMKQHLGIVAGVAFSHDSKLLASASHDHSIMVWDTATDTRRQTLRCHTGWVRYIVFSHDSKLLASCSSDHDIRLWETSTWTCRRTLIGHEAPVRCAAFSARSKRIVSGAEDEEIRLWNTESGLCLLKLLCPGQGHVLSVTFSSDSRLVLFITKDEALSIWDPKNNECHRVLVAEEGTFLSSAFSRGATLLAAGTVKREVKVWKRGGGEVYRPAEISERHNSWIRAAAFSPDGRLLCSSAADRTIKIRDMVHRHCQVITLPGKMDMSFLPVAFSPDMTMLAAGSDDGAVRIWSS</sequence>
<gene>
    <name evidence="8" type="ORF">QBC34DRAFT_76996</name>
</gene>
<dbReference type="PROSITE" id="PS50294">
    <property type="entry name" value="WD_REPEATS_REGION"/>
    <property type="match status" value="4"/>
</dbReference>
<dbReference type="Gene3D" id="2.130.10.10">
    <property type="entry name" value="YVTN repeat-like/Quinoprotein amine dehydrogenase"/>
    <property type="match status" value="2"/>
</dbReference>
<dbReference type="InterPro" id="IPR020472">
    <property type="entry name" value="WD40_PAC1"/>
</dbReference>
<dbReference type="InterPro" id="IPR036770">
    <property type="entry name" value="Ankyrin_rpt-contain_sf"/>
</dbReference>
<feature type="repeat" description="ANK" evidence="3">
    <location>
        <begin position="764"/>
        <end position="796"/>
    </location>
</feature>
<dbReference type="InterPro" id="IPR010730">
    <property type="entry name" value="HET"/>
</dbReference>
<evidence type="ECO:0000313" key="8">
    <source>
        <dbReference type="EMBL" id="KAK4450158.1"/>
    </source>
</evidence>
<dbReference type="EMBL" id="MU865933">
    <property type="protein sequence ID" value="KAK4450158.1"/>
    <property type="molecule type" value="Genomic_DNA"/>
</dbReference>
<dbReference type="InterPro" id="IPR002110">
    <property type="entry name" value="Ankyrin_rpt"/>
</dbReference>
<dbReference type="CDD" id="cd00200">
    <property type="entry name" value="WD40"/>
    <property type="match status" value="1"/>
</dbReference>
<accession>A0AAV9GNI5</accession>
<dbReference type="PROSITE" id="PS50082">
    <property type="entry name" value="WD_REPEATS_2"/>
    <property type="match status" value="5"/>
</dbReference>
<evidence type="ECO:0000256" key="2">
    <source>
        <dbReference type="ARBA" id="ARBA00022737"/>
    </source>
</evidence>
<evidence type="ECO:0008006" key="10">
    <source>
        <dbReference type="Google" id="ProtNLM"/>
    </source>
</evidence>
<keyword evidence="9" id="KW-1185">Reference proteome</keyword>
<keyword evidence="1 4" id="KW-0853">WD repeat</keyword>
<dbReference type="Pfam" id="PF00400">
    <property type="entry name" value="WD40"/>
    <property type="match status" value="5"/>
</dbReference>
<dbReference type="SMART" id="SM00248">
    <property type="entry name" value="ANK"/>
    <property type="match status" value="4"/>
</dbReference>
<dbReference type="Pfam" id="PF00023">
    <property type="entry name" value="Ank"/>
    <property type="match status" value="1"/>
</dbReference>
<keyword evidence="5" id="KW-0175">Coiled coil</keyword>
<evidence type="ECO:0000256" key="3">
    <source>
        <dbReference type="PROSITE-ProRule" id="PRU00023"/>
    </source>
</evidence>
<evidence type="ECO:0000259" key="7">
    <source>
        <dbReference type="Pfam" id="PF26640"/>
    </source>
</evidence>
<dbReference type="InterPro" id="IPR015943">
    <property type="entry name" value="WD40/YVTN_repeat-like_dom_sf"/>
</dbReference>
<comment type="caution">
    <text evidence="8">The sequence shown here is derived from an EMBL/GenBank/DDBJ whole genome shotgun (WGS) entry which is preliminary data.</text>
</comment>
<feature type="repeat" description="WD" evidence="4">
    <location>
        <begin position="872"/>
        <end position="913"/>
    </location>
</feature>